<dbReference type="EMBL" id="MU277233">
    <property type="protein sequence ID" value="KAI0058656.1"/>
    <property type="molecule type" value="Genomic_DNA"/>
</dbReference>
<keyword evidence="2" id="KW-1185">Reference proteome</keyword>
<sequence length="292" mass="32773">MNDGERKFNGSDRSKKRYRSDGTSAWGKRSIDGPGVWVSCVKGKEKQTVGELYDLFESLASELWPEDVPGTHAQKEDGQEGDSDDDMDEDLEKQIARELASMKKPRTERRFANCLTNTPCVVFISCRPPVNPVELVLKHIENVSDTGVTNTKYTQRLIPVVNTCVANVPEIKSLFQRVLKKFLAADVGDVYRYKIELRTRNHSTLSRQQIIDTIVECVPSGYTVDLEDAELFILVEVFKSVCGISIVKDYYAHQKFNVMEIANLKNGQGKFEEGRVAGKGVIIGDSQTEVNT</sequence>
<reference evidence="1" key="2">
    <citation type="journal article" date="2022" name="New Phytol.">
        <title>Evolutionary transition to the ectomycorrhizal habit in the genomes of a hyperdiverse lineage of mushroom-forming fungi.</title>
        <authorList>
            <person name="Looney B."/>
            <person name="Miyauchi S."/>
            <person name="Morin E."/>
            <person name="Drula E."/>
            <person name="Courty P.E."/>
            <person name="Kohler A."/>
            <person name="Kuo A."/>
            <person name="LaButti K."/>
            <person name="Pangilinan J."/>
            <person name="Lipzen A."/>
            <person name="Riley R."/>
            <person name="Andreopoulos W."/>
            <person name="He G."/>
            <person name="Johnson J."/>
            <person name="Nolan M."/>
            <person name="Tritt A."/>
            <person name="Barry K.W."/>
            <person name="Grigoriev I.V."/>
            <person name="Nagy L.G."/>
            <person name="Hibbett D."/>
            <person name="Henrissat B."/>
            <person name="Matheny P.B."/>
            <person name="Labbe J."/>
            <person name="Martin F.M."/>
        </authorList>
    </citation>
    <scope>NUCLEOTIDE SEQUENCE</scope>
    <source>
        <strain evidence="1">HHB10654</strain>
    </source>
</reference>
<reference evidence="1" key="1">
    <citation type="submission" date="2021-03" db="EMBL/GenBank/DDBJ databases">
        <authorList>
            <consortium name="DOE Joint Genome Institute"/>
            <person name="Ahrendt S."/>
            <person name="Looney B.P."/>
            <person name="Miyauchi S."/>
            <person name="Morin E."/>
            <person name="Drula E."/>
            <person name="Courty P.E."/>
            <person name="Chicoki N."/>
            <person name="Fauchery L."/>
            <person name="Kohler A."/>
            <person name="Kuo A."/>
            <person name="Labutti K."/>
            <person name="Pangilinan J."/>
            <person name="Lipzen A."/>
            <person name="Riley R."/>
            <person name="Andreopoulos W."/>
            <person name="He G."/>
            <person name="Johnson J."/>
            <person name="Barry K.W."/>
            <person name="Grigoriev I.V."/>
            <person name="Nagy L."/>
            <person name="Hibbett D."/>
            <person name="Henrissat B."/>
            <person name="Matheny P.B."/>
            <person name="Labbe J."/>
            <person name="Martin F."/>
        </authorList>
    </citation>
    <scope>NUCLEOTIDE SEQUENCE</scope>
    <source>
        <strain evidence="1">HHB10654</strain>
    </source>
</reference>
<proteinExistence type="predicted"/>
<accession>A0ACB8SSG3</accession>
<organism evidence="1 2">
    <name type="scientific">Artomyces pyxidatus</name>
    <dbReference type="NCBI Taxonomy" id="48021"/>
    <lineage>
        <taxon>Eukaryota</taxon>
        <taxon>Fungi</taxon>
        <taxon>Dikarya</taxon>
        <taxon>Basidiomycota</taxon>
        <taxon>Agaricomycotina</taxon>
        <taxon>Agaricomycetes</taxon>
        <taxon>Russulales</taxon>
        <taxon>Auriscalpiaceae</taxon>
        <taxon>Artomyces</taxon>
    </lineage>
</organism>
<gene>
    <name evidence="1" type="ORF">BV25DRAFT_1909099</name>
</gene>
<comment type="caution">
    <text evidence="1">The sequence shown here is derived from an EMBL/GenBank/DDBJ whole genome shotgun (WGS) entry which is preliminary data.</text>
</comment>
<evidence type="ECO:0000313" key="1">
    <source>
        <dbReference type="EMBL" id="KAI0058656.1"/>
    </source>
</evidence>
<name>A0ACB8SSG3_9AGAM</name>
<evidence type="ECO:0000313" key="2">
    <source>
        <dbReference type="Proteomes" id="UP000814140"/>
    </source>
</evidence>
<protein>
    <submittedName>
        <fullName evidence="1">Uncharacterized protein</fullName>
    </submittedName>
</protein>
<dbReference type="Proteomes" id="UP000814140">
    <property type="component" value="Unassembled WGS sequence"/>
</dbReference>